<gene>
    <name evidence="2" type="ORF">CL6EHI_110480</name>
</gene>
<accession>A0A175JF89</accession>
<dbReference type="EMBL" id="BDEQ01000001">
    <property type="protein sequence ID" value="GAT92176.1"/>
    <property type="molecule type" value="Genomic_DNA"/>
</dbReference>
<organism evidence="2 3">
    <name type="scientific">Entamoeba histolytica</name>
    <dbReference type="NCBI Taxonomy" id="5759"/>
    <lineage>
        <taxon>Eukaryota</taxon>
        <taxon>Amoebozoa</taxon>
        <taxon>Evosea</taxon>
        <taxon>Archamoebae</taxon>
        <taxon>Mastigamoebida</taxon>
        <taxon>Entamoebidae</taxon>
        <taxon>Entamoeba</taxon>
    </lineage>
</organism>
<dbReference type="VEuPathDB" id="AmoebaDB:EHI5A_113880"/>
<dbReference type="VEuPathDB" id="AmoebaDB:KM1_107540"/>
<dbReference type="AlphaFoldDB" id="A0A175JF89"/>
<dbReference type="VEuPathDB" id="AmoebaDB:EHI7A_137970"/>
<dbReference type="Proteomes" id="UP000078387">
    <property type="component" value="Unassembled WGS sequence"/>
</dbReference>
<protein>
    <recommendedName>
        <fullName evidence="4">Glycosyltransferase</fullName>
    </recommendedName>
</protein>
<sequence>MRLTNLSILLLIFFMTCIFLVMEPKIFSLLISPNSKMIKKDNFTQNIELKNKTVEIKEEEEEVEEEVEEPIEINYIPPKFTFTEEELKNHPAQNPRLIRSSYPGVSNIRLNYEGKCGEHFKYPPHTTRDIVFGAFEEYSNNSPEQVIFREKIARTLEITRTTLSKAKFVVCYKGNLSGAMEKLFKYYNVELIKAPAKYDHFHIANARFFLFYDYMMKHRSEIDRVLMIDLKDIYVFADIFAAVDPNQWVMMSECFDHRFCLHLGEGQWHNEKLREFYGNPPLREWRKLNVVEINSGLHIGNINKAIEFCEYYISNFDIKYCDRWAYEQQMTNVIIWTKPNKINAVVIDKCDQLMCFPAGLPAIFSFSNSNSIRYAKDGCSPIVLHKGLPPLWERFYNFENKIN</sequence>
<evidence type="ECO:0000313" key="3">
    <source>
        <dbReference type="Proteomes" id="UP000078387"/>
    </source>
</evidence>
<proteinExistence type="predicted"/>
<reference evidence="2 3" key="1">
    <citation type="submission" date="2016-05" db="EMBL/GenBank/DDBJ databases">
        <title>First whole genome sequencing of Entamoeba histolytica HM1:IMSS-clone-6.</title>
        <authorList>
            <person name="Mukherjee Avik.K."/>
            <person name="Izumyama S."/>
            <person name="Nakada-Tsukui K."/>
            <person name="Nozaki T."/>
        </authorList>
    </citation>
    <scope>NUCLEOTIDE SEQUENCE [LARGE SCALE GENOMIC DNA]</scope>
    <source>
        <strain evidence="2 3">HM1:IMSS clone 6</strain>
    </source>
</reference>
<keyword evidence="1" id="KW-0175">Coiled coil</keyword>
<name>A0A175JF89_ENTHI</name>
<comment type="caution">
    <text evidence="2">The sequence shown here is derived from an EMBL/GenBank/DDBJ whole genome shotgun (WGS) entry which is preliminary data.</text>
</comment>
<dbReference type="VEuPathDB" id="AmoebaDB:EHI_110480"/>
<evidence type="ECO:0000256" key="1">
    <source>
        <dbReference type="SAM" id="Coils"/>
    </source>
</evidence>
<evidence type="ECO:0008006" key="4">
    <source>
        <dbReference type="Google" id="ProtNLM"/>
    </source>
</evidence>
<dbReference type="VEuPathDB" id="AmoebaDB:EHI8A_171960"/>
<feature type="coiled-coil region" evidence="1">
    <location>
        <begin position="40"/>
        <end position="69"/>
    </location>
</feature>
<evidence type="ECO:0000313" key="2">
    <source>
        <dbReference type="EMBL" id="GAT92176.1"/>
    </source>
</evidence>
<dbReference type="eggNOG" id="ENOG502RCJ2">
    <property type="taxonomic scope" value="Eukaryota"/>
</dbReference>